<feature type="compositionally biased region" description="Low complexity" evidence="4">
    <location>
        <begin position="61"/>
        <end position="85"/>
    </location>
</feature>
<name>A0A2R6QFC3_ACTCC</name>
<proteinExistence type="inferred from homology"/>
<dbReference type="InParanoid" id="A0A2R6QFC3"/>
<keyword evidence="1" id="KW-0805">Transcription regulation</keyword>
<evidence type="ECO:0000256" key="4">
    <source>
        <dbReference type="SAM" id="MobiDB-lite"/>
    </source>
</evidence>
<accession>A0A2R6QFC3</accession>
<dbReference type="PROSITE" id="PS50985">
    <property type="entry name" value="GRAS"/>
    <property type="match status" value="1"/>
</dbReference>
<evidence type="ECO:0000313" key="6">
    <source>
        <dbReference type="Proteomes" id="UP000241394"/>
    </source>
</evidence>
<keyword evidence="6" id="KW-1185">Reference proteome</keyword>
<sequence length="197" mass="22458">MTLEESERNTSSDHILDWLDSLEGSIPFLPPFLKDPYNSGQINGDHWWVQDLDPQLVNPIPTSFNNSTSTITTATSTTPLEPTPSSRRRSGRDSQIPFRNHLKSDEKQVTKGEAAKVLTNLDEMNEGNEKWCERMRRVNFMGQVLGESTVDETRALLRNYDSNWEMRVEGKDGCVGLWWKGQPASFCSLWKLGHESK</sequence>
<reference evidence="5 6" key="1">
    <citation type="submission" date="2017-07" db="EMBL/GenBank/DDBJ databases">
        <title>An improved, manually edited Actinidia chinensis var. chinensis (kiwifruit) genome highlights the challenges associated with draft genomes and gene prediction in plants.</title>
        <authorList>
            <person name="Pilkington S."/>
            <person name="Crowhurst R."/>
            <person name="Hilario E."/>
            <person name="Nardozza S."/>
            <person name="Fraser L."/>
            <person name="Peng Y."/>
            <person name="Gunaseelan K."/>
            <person name="Simpson R."/>
            <person name="Tahir J."/>
            <person name="Deroles S."/>
            <person name="Templeton K."/>
            <person name="Luo Z."/>
            <person name="Davy M."/>
            <person name="Cheng C."/>
            <person name="Mcneilage M."/>
            <person name="Scaglione D."/>
            <person name="Liu Y."/>
            <person name="Zhang Q."/>
            <person name="Datson P."/>
            <person name="De Silva N."/>
            <person name="Gardiner S."/>
            <person name="Bassett H."/>
            <person name="Chagne D."/>
            <person name="Mccallum J."/>
            <person name="Dzierzon H."/>
            <person name="Deng C."/>
            <person name="Wang Y.-Y."/>
            <person name="Barron N."/>
            <person name="Manako K."/>
            <person name="Bowen J."/>
            <person name="Foster T."/>
            <person name="Erridge Z."/>
            <person name="Tiffin H."/>
            <person name="Waite C."/>
            <person name="Davies K."/>
            <person name="Grierson E."/>
            <person name="Laing W."/>
            <person name="Kirk R."/>
            <person name="Chen X."/>
            <person name="Wood M."/>
            <person name="Montefiori M."/>
            <person name="Brummell D."/>
            <person name="Schwinn K."/>
            <person name="Catanach A."/>
            <person name="Fullerton C."/>
            <person name="Li D."/>
            <person name="Meiyalaghan S."/>
            <person name="Nieuwenhuizen N."/>
            <person name="Read N."/>
            <person name="Prakash R."/>
            <person name="Hunter D."/>
            <person name="Zhang H."/>
            <person name="Mckenzie M."/>
            <person name="Knabel M."/>
            <person name="Harris A."/>
            <person name="Allan A."/>
            <person name="Chen A."/>
            <person name="Janssen B."/>
            <person name="Plunkett B."/>
            <person name="Dwamena C."/>
            <person name="Voogd C."/>
            <person name="Leif D."/>
            <person name="Lafferty D."/>
            <person name="Souleyre E."/>
            <person name="Varkonyi-Gasic E."/>
            <person name="Gambi F."/>
            <person name="Hanley J."/>
            <person name="Yao J.-L."/>
            <person name="Cheung J."/>
            <person name="David K."/>
            <person name="Warren B."/>
            <person name="Marsh K."/>
            <person name="Snowden K."/>
            <person name="Lin-Wang K."/>
            <person name="Brian L."/>
            <person name="Martinez-Sanchez M."/>
            <person name="Wang M."/>
            <person name="Ileperuma N."/>
            <person name="Macnee N."/>
            <person name="Campin R."/>
            <person name="Mcatee P."/>
            <person name="Drummond R."/>
            <person name="Espley R."/>
            <person name="Ireland H."/>
            <person name="Wu R."/>
            <person name="Atkinson R."/>
            <person name="Karunairetnam S."/>
            <person name="Bulley S."/>
            <person name="Chunkath S."/>
            <person name="Hanley Z."/>
            <person name="Storey R."/>
            <person name="Thrimawithana A."/>
            <person name="Thomson S."/>
            <person name="David C."/>
            <person name="Testolin R."/>
        </authorList>
    </citation>
    <scope>NUCLEOTIDE SEQUENCE [LARGE SCALE GENOMIC DNA]</scope>
    <source>
        <strain evidence="6">cv. Red5</strain>
        <tissue evidence="5">Young leaf</tissue>
    </source>
</reference>
<protein>
    <submittedName>
        <fullName evidence="5">Nodulation-signaling pathway 1 protein</fullName>
    </submittedName>
</protein>
<gene>
    <name evidence="5" type="ORF">CEY00_Acc17662</name>
</gene>
<dbReference type="AlphaFoldDB" id="A0A2R6QFC3"/>
<organism evidence="5 6">
    <name type="scientific">Actinidia chinensis var. chinensis</name>
    <name type="common">Chinese soft-hair kiwi</name>
    <dbReference type="NCBI Taxonomy" id="1590841"/>
    <lineage>
        <taxon>Eukaryota</taxon>
        <taxon>Viridiplantae</taxon>
        <taxon>Streptophyta</taxon>
        <taxon>Embryophyta</taxon>
        <taxon>Tracheophyta</taxon>
        <taxon>Spermatophyta</taxon>
        <taxon>Magnoliopsida</taxon>
        <taxon>eudicotyledons</taxon>
        <taxon>Gunneridae</taxon>
        <taxon>Pentapetalae</taxon>
        <taxon>asterids</taxon>
        <taxon>Ericales</taxon>
        <taxon>Actinidiaceae</taxon>
        <taxon>Actinidia</taxon>
    </lineage>
</organism>
<dbReference type="OrthoDB" id="1908565at2759"/>
<feature type="region of interest" description="SAW" evidence="3">
    <location>
        <begin position="111"/>
        <end position="191"/>
    </location>
</feature>
<evidence type="ECO:0000256" key="3">
    <source>
        <dbReference type="PROSITE-ProRule" id="PRU01191"/>
    </source>
</evidence>
<evidence type="ECO:0000313" key="5">
    <source>
        <dbReference type="EMBL" id="PSS07318.1"/>
    </source>
</evidence>
<dbReference type="Pfam" id="PF03514">
    <property type="entry name" value="GRAS"/>
    <property type="match status" value="1"/>
</dbReference>
<comment type="caution">
    <text evidence="3">Lacks conserved residue(s) required for the propagation of feature annotation.</text>
</comment>
<dbReference type="STRING" id="1590841.A0A2R6QFC3"/>
<keyword evidence="2" id="KW-0804">Transcription</keyword>
<comment type="caution">
    <text evidence="5">The sequence shown here is derived from an EMBL/GenBank/DDBJ whole genome shotgun (WGS) entry which is preliminary data.</text>
</comment>
<evidence type="ECO:0000256" key="2">
    <source>
        <dbReference type="ARBA" id="ARBA00023163"/>
    </source>
</evidence>
<reference evidence="6" key="2">
    <citation type="journal article" date="2018" name="BMC Genomics">
        <title>A manually annotated Actinidia chinensis var. chinensis (kiwifruit) genome highlights the challenges associated with draft genomes and gene prediction in plants.</title>
        <authorList>
            <person name="Pilkington S.M."/>
            <person name="Crowhurst R."/>
            <person name="Hilario E."/>
            <person name="Nardozza S."/>
            <person name="Fraser L."/>
            <person name="Peng Y."/>
            <person name="Gunaseelan K."/>
            <person name="Simpson R."/>
            <person name="Tahir J."/>
            <person name="Deroles S.C."/>
            <person name="Templeton K."/>
            <person name="Luo Z."/>
            <person name="Davy M."/>
            <person name="Cheng C."/>
            <person name="McNeilage M."/>
            <person name="Scaglione D."/>
            <person name="Liu Y."/>
            <person name="Zhang Q."/>
            <person name="Datson P."/>
            <person name="De Silva N."/>
            <person name="Gardiner S.E."/>
            <person name="Bassett H."/>
            <person name="Chagne D."/>
            <person name="McCallum J."/>
            <person name="Dzierzon H."/>
            <person name="Deng C."/>
            <person name="Wang Y.Y."/>
            <person name="Barron L."/>
            <person name="Manako K."/>
            <person name="Bowen J."/>
            <person name="Foster T.M."/>
            <person name="Erridge Z.A."/>
            <person name="Tiffin H."/>
            <person name="Waite C.N."/>
            <person name="Davies K.M."/>
            <person name="Grierson E.P."/>
            <person name="Laing W.A."/>
            <person name="Kirk R."/>
            <person name="Chen X."/>
            <person name="Wood M."/>
            <person name="Montefiori M."/>
            <person name="Brummell D.A."/>
            <person name="Schwinn K.E."/>
            <person name="Catanach A."/>
            <person name="Fullerton C."/>
            <person name="Li D."/>
            <person name="Meiyalaghan S."/>
            <person name="Nieuwenhuizen N."/>
            <person name="Read N."/>
            <person name="Prakash R."/>
            <person name="Hunter D."/>
            <person name="Zhang H."/>
            <person name="McKenzie M."/>
            <person name="Knabel M."/>
            <person name="Harris A."/>
            <person name="Allan A.C."/>
            <person name="Gleave A."/>
            <person name="Chen A."/>
            <person name="Janssen B.J."/>
            <person name="Plunkett B."/>
            <person name="Ampomah-Dwamena C."/>
            <person name="Voogd C."/>
            <person name="Leif D."/>
            <person name="Lafferty D."/>
            <person name="Souleyre E.J.F."/>
            <person name="Varkonyi-Gasic E."/>
            <person name="Gambi F."/>
            <person name="Hanley J."/>
            <person name="Yao J.L."/>
            <person name="Cheung J."/>
            <person name="David K.M."/>
            <person name="Warren B."/>
            <person name="Marsh K."/>
            <person name="Snowden K.C."/>
            <person name="Lin-Wang K."/>
            <person name="Brian L."/>
            <person name="Martinez-Sanchez M."/>
            <person name="Wang M."/>
            <person name="Ileperuma N."/>
            <person name="Macnee N."/>
            <person name="Campin R."/>
            <person name="McAtee P."/>
            <person name="Drummond R.S.M."/>
            <person name="Espley R.V."/>
            <person name="Ireland H.S."/>
            <person name="Wu R."/>
            <person name="Atkinson R.G."/>
            <person name="Karunairetnam S."/>
            <person name="Bulley S."/>
            <person name="Chunkath S."/>
            <person name="Hanley Z."/>
            <person name="Storey R."/>
            <person name="Thrimawithana A.H."/>
            <person name="Thomson S."/>
            <person name="David C."/>
            <person name="Testolin R."/>
            <person name="Huang H."/>
            <person name="Hellens R.P."/>
            <person name="Schaffer R.J."/>
        </authorList>
    </citation>
    <scope>NUCLEOTIDE SEQUENCE [LARGE SCALE GENOMIC DNA]</scope>
    <source>
        <strain evidence="6">cv. Red5</strain>
    </source>
</reference>
<dbReference type="EMBL" id="NKQK01000016">
    <property type="protein sequence ID" value="PSS07318.1"/>
    <property type="molecule type" value="Genomic_DNA"/>
</dbReference>
<dbReference type="Gramene" id="PSS07318">
    <property type="protein sequence ID" value="PSS07318"/>
    <property type="gene ID" value="CEY00_Acc17662"/>
</dbReference>
<feature type="region of interest" description="Disordered" evidence="4">
    <location>
        <begin position="61"/>
        <end position="95"/>
    </location>
</feature>
<dbReference type="Proteomes" id="UP000241394">
    <property type="component" value="Chromosome LG16"/>
</dbReference>
<dbReference type="InterPro" id="IPR005202">
    <property type="entry name" value="TF_GRAS"/>
</dbReference>
<comment type="similarity">
    <text evidence="3">Belongs to the GRAS family.</text>
</comment>
<evidence type="ECO:0000256" key="1">
    <source>
        <dbReference type="ARBA" id="ARBA00023015"/>
    </source>
</evidence>